<dbReference type="PANTHER" id="PTHR47074">
    <property type="entry name" value="BNAC02G40300D PROTEIN"/>
    <property type="match status" value="1"/>
</dbReference>
<keyword evidence="1" id="KW-1133">Transmembrane helix</keyword>
<protein>
    <recommendedName>
        <fullName evidence="7">RNase H type-1 domain-containing protein</fullName>
    </recommendedName>
</protein>
<proteinExistence type="predicted"/>
<dbReference type="InterPro" id="IPR006527">
    <property type="entry name" value="F-box-assoc_dom_typ1"/>
</dbReference>
<evidence type="ECO:0000259" key="3">
    <source>
        <dbReference type="Pfam" id="PF13456"/>
    </source>
</evidence>
<dbReference type="Pfam" id="PF13456">
    <property type="entry name" value="RVT_3"/>
    <property type="match status" value="1"/>
</dbReference>
<dbReference type="Pfam" id="PF07734">
    <property type="entry name" value="FBA_1"/>
    <property type="match status" value="1"/>
</dbReference>
<reference evidence="5" key="1">
    <citation type="submission" date="2021-01" db="EMBL/GenBank/DDBJ databases">
        <authorList>
            <person name="Bezrukov I."/>
        </authorList>
    </citation>
    <scope>NUCLEOTIDE SEQUENCE</scope>
</reference>
<dbReference type="Gene3D" id="3.30.420.10">
    <property type="entry name" value="Ribonuclease H-like superfamily/Ribonuclease H"/>
    <property type="match status" value="1"/>
</dbReference>
<dbReference type="Pfam" id="PF13966">
    <property type="entry name" value="zf-RVT"/>
    <property type="match status" value="1"/>
</dbReference>
<keyword evidence="6" id="KW-1185">Reference proteome</keyword>
<feature type="domain" description="F-box associated beta-propeller type 1" evidence="2">
    <location>
        <begin position="67"/>
        <end position="236"/>
    </location>
</feature>
<gene>
    <name evidence="5" type="ORF">AARE701A_LOCUS2509</name>
</gene>
<keyword evidence="1" id="KW-0812">Transmembrane</keyword>
<dbReference type="InterPro" id="IPR036397">
    <property type="entry name" value="RNaseH_sf"/>
</dbReference>
<dbReference type="InterPro" id="IPR052929">
    <property type="entry name" value="RNase_H-like_EbsB-rel"/>
</dbReference>
<dbReference type="GO" id="GO:0004523">
    <property type="term" value="F:RNA-DNA hybrid ribonuclease activity"/>
    <property type="evidence" value="ECO:0007669"/>
    <property type="project" value="InterPro"/>
</dbReference>
<dbReference type="SUPFAM" id="SSF53098">
    <property type="entry name" value="Ribonuclease H-like"/>
    <property type="match status" value="1"/>
</dbReference>
<feature type="transmembrane region" description="Helical" evidence="1">
    <location>
        <begin position="487"/>
        <end position="509"/>
    </location>
</feature>
<dbReference type="InterPro" id="IPR044730">
    <property type="entry name" value="RNase_H-like_dom_plant"/>
</dbReference>
<feature type="domain" description="RNase H type-1" evidence="3">
    <location>
        <begin position="569"/>
        <end position="689"/>
    </location>
</feature>
<dbReference type="AlphaFoldDB" id="A0A8S1ZH39"/>
<dbReference type="InterPro" id="IPR026960">
    <property type="entry name" value="RVT-Znf"/>
</dbReference>
<dbReference type="InterPro" id="IPR012337">
    <property type="entry name" value="RNaseH-like_sf"/>
</dbReference>
<dbReference type="GO" id="GO:0003676">
    <property type="term" value="F:nucleic acid binding"/>
    <property type="evidence" value="ECO:0007669"/>
    <property type="project" value="InterPro"/>
</dbReference>
<name>A0A8S1ZH39_ARAAE</name>
<dbReference type="Proteomes" id="UP000682877">
    <property type="component" value="Chromosome 1"/>
</dbReference>
<evidence type="ECO:0000259" key="4">
    <source>
        <dbReference type="Pfam" id="PF13966"/>
    </source>
</evidence>
<evidence type="ECO:0000259" key="2">
    <source>
        <dbReference type="Pfam" id="PF07734"/>
    </source>
</evidence>
<dbReference type="PANTHER" id="PTHR47074:SF49">
    <property type="entry name" value="POLYNUCLEOTIDYL TRANSFERASE, RIBONUCLEASE H-LIKE SUPERFAMILY PROTEIN"/>
    <property type="match status" value="1"/>
</dbReference>
<organism evidence="5 6">
    <name type="scientific">Arabidopsis arenosa</name>
    <name type="common">Sand rock-cress</name>
    <name type="synonym">Cardaminopsis arenosa</name>
    <dbReference type="NCBI Taxonomy" id="38785"/>
    <lineage>
        <taxon>Eukaryota</taxon>
        <taxon>Viridiplantae</taxon>
        <taxon>Streptophyta</taxon>
        <taxon>Embryophyta</taxon>
        <taxon>Tracheophyta</taxon>
        <taxon>Spermatophyta</taxon>
        <taxon>Magnoliopsida</taxon>
        <taxon>eudicotyledons</taxon>
        <taxon>Gunneridae</taxon>
        <taxon>Pentapetalae</taxon>
        <taxon>rosids</taxon>
        <taxon>malvids</taxon>
        <taxon>Brassicales</taxon>
        <taxon>Brassicaceae</taxon>
        <taxon>Camelineae</taxon>
        <taxon>Arabidopsis</taxon>
    </lineage>
</organism>
<evidence type="ECO:0008006" key="7">
    <source>
        <dbReference type="Google" id="ProtNLM"/>
    </source>
</evidence>
<accession>A0A8S1ZH39</accession>
<dbReference type="CDD" id="cd06222">
    <property type="entry name" value="RNase_H_like"/>
    <property type="match status" value="1"/>
</dbReference>
<keyword evidence="1" id="KW-0472">Membrane</keyword>
<sequence length="701" mass="78734">MDPKSMAMMRCTNKSIKSYLTDPRFGPQYPSWVRPNLINLSSSDRSLVFCQPLVSSSDSVSLEYRAEFINEQCYIFGSCSGLLLLYIGHLFVANPLTKKFRILNHSGSKLLPHIVGGVKKDDPYDPNGPLVRTERAMCVGFVVDPYRTTKRFKIVCILEMETKYRFEISDGDSWRLSKTTLTTSSKSGLKTRMKPVYVDGNLHWLRNDWSLIAFNPETEQARLIPCSFHPTPDTKVLFAAKDKINPLTLISGTIKEISIYTLLGNHKWALERQFKNVSMEKTWLKCWYVVAYDGKCLVVLENNMVLHVYDLEADSWGVLGTTECWSEDFYKFTPSCFSIEEDEQTKVNVACDDQQISYLTTIMEVIDTTRLSSIMVFTKTCTLQPSSTEAGVLARIILLRGQKTSPKIRMFMWKATRNALPLGKALAIREVITDAACKRCGEVEDTMHVFVHCPYAKKVWELAPAHCKPQTDNLESMQDWLVRAKKMMVLPPIGIGAIPLFPWLLWFLWKARNLVVFEDKTVSEEETIQKAITEAKSWQLAKLNQKAKAPLKQPKEKTPVHREAFCCFSDASWKADFKACGMGWIIKNPQQIVIHQGISSRPSVSSVLIAEALALKAAINAALALGVSRLACFSDCQEITTLLNSEGQAIEIDGILEDIRVLSSNFTSISFHHVPRSANLEADALAKSALSACISSSVAGV</sequence>
<evidence type="ECO:0000313" key="5">
    <source>
        <dbReference type="EMBL" id="CAE5958945.1"/>
    </source>
</evidence>
<evidence type="ECO:0000256" key="1">
    <source>
        <dbReference type="SAM" id="Phobius"/>
    </source>
</evidence>
<dbReference type="EMBL" id="LR999451">
    <property type="protein sequence ID" value="CAE5958945.1"/>
    <property type="molecule type" value="Genomic_DNA"/>
</dbReference>
<dbReference type="InterPro" id="IPR002156">
    <property type="entry name" value="RNaseH_domain"/>
</dbReference>
<evidence type="ECO:0000313" key="6">
    <source>
        <dbReference type="Proteomes" id="UP000682877"/>
    </source>
</evidence>
<feature type="domain" description="Reverse transcriptase zinc-binding" evidence="4">
    <location>
        <begin position="403"/>
        <end position="460"/>
    </location>
</feature>
<feature type="transmembrane region" description="Helical" evidence="1">
    <location>
        <begin position="74"/>
        <end position="93"/>
    </location>
</feature>